<accession>A0A545V2Z5</accession>
<evidence type="ECO:0000313" key="1">
    <source>
        <dbReference type="EMBL" id="TQV96072.1"/>
    </source>
</evidence>
<dbReference type="Proteomes" id="UP000315783">
    <property type="component" value="Unassembled WGS sequence"/>
</dbReference>
<name>A0A545V2Z5_9HYPO</name>
<organism evidence="1 2">
    <name type="scientific">Cordyceps javanica</name>
    <dbReference type="NCBI Taxonomy" id="43265"/>
    <lineage>
        <taxon>Eukaryota</taxon>
        <taxon>Fungi</taxon>
        <taxon>Dikarya</taxon>
        <taxon>Ascomycota</taxon>
        <taxon>Pezizomycotina</taxon>
        <taxon>Sordariomycetes</taxon>
        <taxon>Hypocreomycetidae</taxon>
        <taxon>Hypocreales</taxon>
        <taxon>Cordycipitaceae</taxon>
        <taxon>Cordyceps</taxon>
    </lineage>
</organism>
<gene>
    <name evidence="1" type="ORF">IF1G_04655</name>
</gene>
<dbReference type="AlphaFoldDB" id="A0A545V2Z5"/>
<protein>
    <submittedName>
        <fullName evidence="1">Uncharacterized protein</fullName>
    </submittedName>
</protein>
<dbReference type="EMBL" id="SPUK01000006">
    <property type="protein sequence ID" value="TQV96072.1"/>
    <property type="molecule type" value="Genomic_DNA"/>
</dbReference>
<keyword evidence="2" id="KW-1185">Reference proteome</keyword>
<sequence>MLSQHSTTDYPVDASTFHVLPQREMLYYKSVEFDSGWDPNVLCTGFRVGNISLAVFYCCSPSCLAISYMREIDRLLVDLCGKK</sequence>
<comment type="caution">
    <text evidence="1">The sequence shown here is derived from an EMBL/GenBank/DDBJ whole genome shotgun (WGS) entry which is preliminary data.</text>
</comment>
<proteinExistence type="predicted"/>
<reference evidence="1 2" key="1">
    <citation type="journal article" date="2019" name="Appl. Microbiol. Biotechnol.">
        <title>Genome sequence of Isaria javanica and comparative genome analysis insights into family S53 peptidase evolution in fungal entomopathogens.</title>
        <authorList>
            <person name="Lin R."/>
            <person name="Zhang X."/>
            <person name="Xin B."/>
            <person name="Zou M."/>
            <person name="Gao Y."/>
            <person name="Qin F."/>
            <person name="Hu Q."/>
            <person name="Xie B."/>
            <person name="Cheng X."/>
        </authorList>
    </citation>
    <scope>NUCLEOTIDE SEQUENCE [LARGE SCALE GENOMIC DNA]</scope>
    <source>
        <strain evidence="1 2">IJ1G</strain>
    </source>
</reference>
<evidence type="ECO:0000313" key="2">
    <source>
        <dbReference type="Proteomes" id="UP000315783"/>
    </source>
</evidence>